<evidence type="ECO:0000256" key="2">
    <source>
        <dbReference type="ARBA" id="ARBA00015915"/>
    </source>
</evidence>
<evidence type="ECO:0000313" key="7">
    <source>
        <dbReference type="EMBL" id="SMX44852.1"/>
    </source>
</evidence>
<name>A0A238KRU7_9RHOB</name>
<dbReference type="RefSeq" id="WP_093967764.1">
    <property type="nucleotide sequence ID" value="NZ_FXYE01000002.1"/>
</dbReference>
<evidence type="ECO:0000256" key="1">
    <source>
        <dbReference type="ARBA" id="ARBA00011028"/>
    </source>
</evidence>
<dbReference type="GO" id="GO:0046872">
    <property type="term" value="F:metal ion binding"/>
    <property type="evidence" value="ECO:0007669"/>
    <property type="project" value="InterPro"/>
</dbReference>
<proteinExistence type="inferred from homology"/>
<dbReference type="InterPro" id="IPR050492">
    <property type="entry name" value="Bact_metal-bind_prot9"/>
</dbReference>
<dbReference type="Gene3D" id="3.40.50.1980">
    <property type="entry name" value="Nitrogenase molybdenum iron protein domain"/>
    <property type="match status" value="2"/>
</dbReference>
<evidence type="ECO:0000256" key="5">
    <source>
        <dbReference type="ARBA" id="ARBA00022906"/>
    </source>
</evidence>
<dbReference type="InterPro" id="IPR006127">
    <property type="entry name" value="ZnuA-like"/>
</dbReference>
<keyword evidence="5" id="KW-0864">Zinc transport</keyword>
<sequence>MRPLIALATIIATPAFSEVPRVVTDIPAVHSLAAQVMGDLGEPMLLLSSGADPHHFQMKPSQASALSKADLLFWVGPELTPWLDRAVSGIGVAGTAIELLEVPGTTTHSFAEEHDEHEEEHVEEGHDHEGLDPHAWLDPANASTWIAAMAAELATADPEHADVYLANAAAADGAITATTAQINATLAPAQGVPIMMFHDAYTYFAEAFGLNIVGSITMGDAAAPGAARLAHLRDELAHEGVVCIFPEAQHDPAYLTAIVEGSEVKTGAPLDPSGSSLPYGASLYSALLTGLAQTIADCVNDEG</sequence>
<dbReference type="SUPFAM" id="SSF53807">
    <property type="entry name" value="Helical backbone' metal receptor"/>
    <property type="match status" value="1"/>
</dbReference>
<keyword evidence="8" id="KW-1185">Reference proteome</keyword>
<dbReference type="PANTHER" id="PTHR42953">
    <property type="entry name" value="HIGH-AFFINITY ZINC UPTAKE SYSTEM PROTEIN ZNUA-RELATED"/>
    <property type="match status" value="1"/>
</dbReference>
<evidence type="ECO:0000256" key="3">
    <source>
        <dbReference type="ARBA" id="ARBA00022448"/>
    </source>
</evidence>
<gene>
    <name evidence="7" type="primary">znuA</name>
    <name evidence="7" type="ORF">COL8621_02649</name>
</gene>
<keyword evidence="3 6" id="KW-0813">Transport</keyword>
<comment type="similarity">
    <text evidence="1 6">Belongs to the bacterial solute-binding protein 9 family.</text>
</comment>
<accession>A0A238KRU7</accession>
<dbReference type="EMBL" id="FXYE01000002">
    <property type="protein sequence ID" value="SMX44852.1"/>
    <property type="molecule type" value="Genomic_DNA"/>
</dbReference>
<protein>
    <recommendedName>
        <fullName evidence="2">High-affinity zinc uptake system protein ZnuA</fullName>
    </recommendedName>
</protein>
<dbReference type="GO" id="GO:0007155">
    <property type="term" value="P:cell adhesion"/>
    <property type="evidence" value="ECO:0007669"/>
    <property type="project" value="InterPro"/>
</dbReference>
<dbReference type="InterPro" id="IPR006128">
    <property type="entry name" value="Lipoprotein_PsaA-like"/>
</dbReference>
<evidence type="ECO:0000313" key="8">
    <source>
        <dbReference type="Proteomes" id="UP000202922"/>
    </source>
</evidence>
<dbReference type="GO" id="GO:0006829">
    <property type="term" value="P:zinc ion transport"/>
    <property type="evidence" value="ECO:0007669"/>
    <property type="project" value="UniProtKB-KW"/>
</dbReference>
<evidence type="ECO:0000256" key="4">
    <source>
        <dbReference type="ARBA" id="ARBA00022729"/>
    </source>
</evidence>
<dbReference type="Proteomes" id="UP000202922">
    <property type="component" value="Unassembled WGS sequence"/>
</dbReference>
<reference evidence="8" key="1">
    <citation type="submission" date="2017-05" db="EMBL/GenBank/DDBJ databases">
        <authorList>
            <person name="Rodrigo-Torres L."/>
            <person name="Arahal R. D."/>
            <person name="Lucena T."/>
        </authorList>
    </citation>
    <scope>NUCLEOTIDE SEQUENCE [LARGE SCALE GENOMIC DNA]</scope>
    <source>
        <strain evidence="8">CECT 8621</strain>
    </source>
</reference>
<dbReference type="AlphaFoldDB" id="A0A238KRU7"/>
<dbReference type="OrthoDB" id="7346865at2"/>
<keyword evidence="4" id="KW-0732">Signal</keyword>
<dbReference type="Pfam" id="PF01297">
    <property type="entry name" value="ZnuA"/>
    <property type="match status" value="1"/>
</dbReference>
<dbReference type="PRINTS" id="PR00690">
    <property type="entry name" value="ADHESNFAMILY"/>
</dbReference>
<keyword evidence="5" id="KW-0406">Ion transport</keyword>
<evidence type="ECO:0000256" key="6">
    <source>
        <dbReference type="RuleBase" id="RU003512"/>
    </source>
</evidence>
<organism evidence="7 8">
    <name type="scientific">Actibacterium lipolyticum</name>
    <dbReference type="NCBI Taxonomy" id="1524263"/>
    <lineage>
        <taxon>Bacteria</taxon>
        <taxon>Pseudomonadati</taxon>
        <taxon>Pseudomonadota</taxon>
        <taxon>Alphaproteobacteria</taxon>
        <taxon>Rhodobacterales</taxon>
        <taxon>Roseobacteraceae</taxon>
        <taxon>Actibacterium</taxon>
    </lineage>
</organism>
<dbReference type="PANTHER" id="PTHR42953:SF3">
    <property type="entry name" value="HIGH-AFFINITY ZINC UPTAKE SYSTEM PROTEIN ZNUA"/>
    <property type="match status" value="1"/>
</dbReference>
<keyword evidence="5" id="KW-0862">Zinc</keyword>